<protein>
    <submittedName>
        <fullName evidence="10">PAB-dependent poly(A)-specific ribonuclease subunit 2</fullName>
    </submittedName>
</protein>
<dbReference type="InterPro" id="IPR036397">
    <property type="entry name" value="RNaseH_sf"/>
</dbReference>
<evidence type="ECO:0000256" key="4">
    <source>
        <dbReference type="ARBA" id="ARBA00022722"/>
    </source>
</evidence>
<dbReference type="SUPFAM" id="SSF53098">
    <property type="entry name" value="Ribonuclease H-like"/>
    <property type="match status" value="1"/>
</dbReference>
<keyword evidence="2" id="KW-0963">Cytoplasm</keyword>
<reference evidence="10 11" key="1">
    <citation type="submission" date="2018-04" db="EMBL/GenBank/DDBJ databases">
        <authorList>
            <person name="Zhang X."/>
            <person name="Yuan J."/>
            <person name="Li F."/>
            <person name="Xiang J."/>
        </authorList>
    </citation>
    <scope>NUCLEOTIDE SEQUENCE [LARGE SCALE GENOMIC DNA]</scope>
    <source>
        <tissue evidence="10">Muscle</tissue>
    </source>
</reference>
<dbReference type="GO" id="GO:0031251">
    <property type="term" value="C:PAN complex"/>
    <property type="evidence" value="ECO:0007669"/>
    <property type="project" value="TreeGrafter"/>
</dbReference>
<keyword evidence="5" id="KW-0479">Metal-binding</keyword>
<dbReference type="SMART" id="SM00479">
    <property type="entry name" value="EXOIII"/>
    <property type="match status" value="1"/>
</dbReference>
<dbReference type="Pfam" id="PF00929">
    <property type="entry name" value="RNase_T"/>
    <property type="match status" value="1"/>
</dbReference>
<dbReference type="CDD" id="cd06143">
    <property type="entry name" value="PAN2_exo"/>
    <property type="match status" value="1"/>
</dbReference>
<evidence type="ECO:0000256" key="3">
    <source>
        <dbReference type="ARBA" id="ARBA00022664"/>
    </source>
</evidence>
<dbReference type="PANTHER" id="PTHR15728">
    <property type="entry name" value="DEADENYLATION COMPLEX CATALYTIC SUBUNIT PAN2"/>
    <property type="match status" value="1"/>
</dbReference>
<dbReference type="EMBL" id="QCYY01001653">
    <property type="protein sequence ID" value="ROT76506.1"/>
    <property type="molecule type" value="Genomic_DNA"/>
</dbReference>
<evidence type="ECO:0000313" key="10">
    <source>
        <dbReference type="EMBL" id="ROT76506.1"/>
    </source>
</evidence>
<keyword evidence="6" id="KW-0378">Hydrolase</keyword>
<keyword evidence="4" id="KW-0540">Nuclease</keyword>
<dbReference type="PANTHER" id="PTHR15728:SF0">
    <property type="entry name" value="PAN2-PAN3 DEADENYLATION COMPLEX CATALYTIC SUBUNIT PAN2"/>
    <property type="match status" value="1"/>
</dbReference>
<accession>A0A423TJ48</accession>
<evidence type="ECO:0000256" key="7">
    <source>
        <dbReference type="ARBA" id="ARBA00022839"/>
    </source>
</evidence>
<dbReference type="GO" id="GO:0006397">
    <property type="term" value="P:mRNA processing"/>
    <property type="evidence" value="ECO:0007669"/>
    <property type="project" value="UniProtKB-KW"/>
</dbReference>
<keyword evidence="3" id="KW-0507">mRNA processing</keyword>
<dbReference type="GO" id="GO:0003676">
    <property type="term" value="F:nucleic acid binding"/>
    <property type="evidence" value="ECO:0007669"/>
    <property type="project" value="InterPro"/>
</dbReference>
<dbReference type="InterPro" id="IPR050785">
    <property type="entry name" value="PAN2-PAN3_catalytic_subunit"/>
</dbReference>
<comment type="caution">
    <text evidence="10">The sequence shown here is derived from an EMBL/GenBank/DDBJ whole genome shotgun (WGS) entry which is preliminary data.</text>
</comment>
<dbReference type="AlphaFoldDB" id="A0A423TJ48"/>
<dbReference type="GO" id="GO:0046872">
    <property type="term" value="F:metal ion binding"/>
    <property type="evidence" value="ECO:0007669"/>
    <property type="project" value="UniProtKB-KW"/>
</dbReference>
<evidence type="ECO:0000256" key="1">
    <source>
        <dbReference type="ARBA" id="ARBA00001663"/>
    </source>
</evidence>
<dbReference type="InterPro" id="IPR012337">
    <property type="entry name" value="RNaseH-like_sf"/>
</dbReference>
<evidence type="ECO:0000256" key="8">
    <source>
        <dbReference type="ARBA" id="ARBA00023242"/>
    </source>
</evidence>
<name>A0A423TJ48_PENVA</name>
<keyword evidence="8" id="KW-0539">Nucleus</keyword>
<sequence length="182" mass="20767">MDAEFVNLHQEEAEIRSDGTRTTIKPSHKSVARITCIRGQGPLEGTPFLDDYISTQEQVVDYLTQFSGIKPGDLDANFSQKHLTTLKSTYVKLRYLVDKGVKFVGHGLKNDFRVINMTVPMSQLIDTVHLFHMSHNRMVSLKFLAWHFLRYWQKSALILYPLNCRGAPHSLSSFLPNPSSFP</sequence>
<evidence type="ECO:0000256" key="2">
    <source>
        <dbReference type="ARBA" id="ARBA00022490"/>
    </source>
</evidence>
<evidence type="ECO:0000256" key="6">
    <source>
        <dbReference type="ARBA" id="ARBA00022801"/>
    </source>
</evidence>
<evidence type="ECO:0000313" key="11">
    <source>
        <dbReference type="Proteomes" id="UP000283509"/>
    </source>
</evidence>
<feature type="domain" description="Exonuclease" evidence="9">
    <location>
        <begin position="4"/>
        <end position="172"/>
    </location>
</feature>
<dbReference type="STRING" id="6689.A0A423TJ48"/>
<gene>
    <name evidence="10" type="ORF">C7M84_004923</name>
</gene>
<evidence type="ECO:0000259" key="9">
    <source>
        <dbReference type="SMART" id="SM00479"/>
    </source>
</evidence>
<dbReference type="GO" id="GO:0000932">
    <property type="term" value="C:P-body"/>
    <property type="evidence" value="ECO:0007669"/>
    <property type="project" value="TreeGrafter"/>
</dbReference>
<keyword evidence="11" id="KW-1185">Reference proteome</keyword>
<dbReference type="GO" id="GO:0000289">
    <property type="term" value="P:nuclear-transcribed mRNA poly(A) tail shortening"/>
    <property type="evidence" value="ECO:0007669"/>
    <property type="project" value="TreeGrafter"/>
</dbReference>
<organism evidence="10 11">
    <name type="scientific">Penaeus vannamei</name>
    <name type="common">Whiteleg shrimp</name>
    <name type="synonym">Litopenaeus vannamei</name>
    <dbReference type="NCBI Taxonomy" id="6689"/>
    <lineage>
        <taxon>Eukaryota</taxon>
        <taxon>Metazoa</taxon>
        <taxon>Ecdysozoa</taxon>
        <taxon>Arthropoda</taxon>
        <taxon>Crustacea</taxon>
        <taxon>Multicrustacea</taxon>
        <taxon>Malacostraca</taxon>
        <taxon>Eumalacostraca</taxon>
        <taxon>Eucarida</taxon>
        <taxon>Decapoda</taxon>
        <taxon>Dendrobranchiata</taxon>
        <taxon>Penaeoidea</taxon>
        <taxon>Penaeidae</taxon>
        <taxon>Penaeus</taxon>
    </lineage>
</organism>
<comment type="catalytic activity">
    <reaction evidence="1">
        <text>Exonucleolytic cleavage of poly(A) to 5'-AMP.</text>
        <dbReference type="EC" id="3.1.13.4"/>
    </reaction>
</comment>
<dbReference type="Proteomes" id="UP000283509">
    <property type="component" value="Unassembled WGS sequence"/>
</dbReference>
<dbReference type="InterPro" id="IPR013520">
    <property type="entry name" value="Ribonucl_H"/>
</dbReference>
<dbReference type="FunFam" id="3.30.420.10:FF:000011">
    <property type="entry name" value="PAN2-PAN3 deadenylation complex catalytic subunit PAN2"/>
    <property type="match status" value="1"/>
</dbReference>
<proteinExistence type="predicted"/>
<dbReference type="OrthoDB" id="8191639at2759"/>
<keyword evidence="7" id="KW-0269">Exonuclease</keyword>
<dbReference type="Gene3D" id="3.30.420.10">
    <property type="entry name" value="Ribonuclease H-like superfamily/Ribonuclease H"/>
    <property type="match status" value="1"/>
</dbReference>
<evidence type="ECO:0000256" key="5">
    <source>
        <dbReference type="ARBA" id="ARBA00022723"/>
    </source>
</evidence>
<dbReference type="GO" id="GO:0004535">
    <property type="term" value="F:poly(A)-specific ribonuclease activity"/>
    <property type="evidence" value="ECO:0007669"/>
    <property type="project" value="UniProtKB-EC"/>
</dbReference>
<reference evidence="10 11" key="2">
    <citation type="submission" date="2019-01" db="EMBL/GenBank/DDBJ databases">
        <title>The decoding of complex shrimp genome reveals the adaptation for benthos swimmer, frequently molting mechanism and breeding impact on genome.</title>
        <authorList>
            <person name="Sun Y."/>
            <person name="Gao Y."/>
            <person name="Yu Y."/>
        </authorList>
    </citation>
    <scope>NUCLEOTIDE SEQUENCE [LARGE SCALE GENOMIC DNA]</scope>
    <source>
        <tissue evidence="10">Muscle</tissue>
    </source>
</reference>